<dbReference type="Pfam" id="PF18928">
    <property type="entry name" value="DUF5677"/>
    <property type="match status" value="1"/>
</dbReference>
<dbReference type="InterPro" id="IPR043733">
    <property type="entry name" value="DUF5677"/>
</dbReference>
<keyword evidence="2" id="KW-1185">Reference proteome</keyword>
<organism evidence="1 2">
    <name type="scientific">Phyllobacterium zundukense</name>
    <dbReference type="NCBI Taxonomy" id="1867719"/>
    <lineage>
        <taxon>Bacteria</taxon>
        <taxon>Pseudomonadati</taxon>
        <taxon>Pseudomonadota</taxon>
        <taxon>Alphaproteobacteria</taxon>
        <taxon>Hyphomicrobiales</taxon>
        <taxon>Phyllobacteriaceae</taxon>
        <taxon>Phyllobacterium</taxon>
    </lineage>
</organism>
<dbReference type="AlphaFoldDB" id="A0A2N9W068"/>
<dbReference type="KEGG" id="pht:BLM14_02345"/>
<dbReference type="EMBL" id="MZMT01000023">
    <property type="protein sequence ID" value="PIO45136.1"/>
    <property type="molecule type" value="Genomic_DNA"/>
</dbReference>
<sequence>MLNYILDLHAKALELVPALKFDAQQEIQRTLVSLYATILEQSESAAILLKAQKTAGTGAILRSLLEARVDLAALLNNEQHLQGMKASFYKEWIKLLTEGVKGENEYLGGFADNDRAKEKLAEYKQAKEELRLAGFKPLKVEDRFEKAGMGKEYRSIYNLLSNDSHNGIQALNDRHVEALNGTLEVVIYNPDDPTVTLDSIAGILLTSSLDTHQYFKSGKHDDFAELDARLAVLRKERDG</sequence>
<gene>
    <name evidence="1" type="ORF">B5P45_08815</name>
</gene>
<reference evidence="2" key="1">
    <citation type="journal article" date="2017" name="Int J Environ Stud">
        <title>Does the Miocene-Pliocene relict legume Oxytropis triphylla form nitrogen-fixing nodules with a combination of bacterial strains?</title>
        <authorList>
            <person name="Safronova V."/>
            <person name="Belimov A."/>
            <person name="Sazanova A."/>
            <person name="Kuznetsova I."/>
            <person name="Popova J."/>
            <person name="Andronov E."/>
            <person name="Verkhozina A."/>
            <person name="Tikhonovich I."/>
        </authorList>
    </citation>
    <scope>NUCLEOTIDE SEQUENCE [LARGE SCALE GENOMIC DNA]</scope>
    <source>
        <strain evidence="2">Tri-38</strain>
    </source>
</reference>
<comment type="caution">
    <text evidence="1">The sequence shown here is derived from an EMBL/GenBank/DDBJ whole genome shotgun (WGS) entry which is preliminary data.</text>
</comment>
<protein>
    <submittedName>
        <fullName evidence="1">Uncharacterized protein</fullName>
    </submittedName>
</protein>
<accession>A0A2N9W068</accession>
<name>A0A2N9W068_9HYPH</name>
<evidence type="ECO:0000313" key="1">
    <source>
        <dbReference type="EMBL" id="PIO45136.1"/>
    </source>
</evidence>
<dbReference type="OrthoDB" id="7064732at2"/>
<dbReference type="Proteomes" id="UP000232163">
    <property type="component" value="Unassembled WGS sequence"/>
</dbReference>
<proteinExistence type="predicted"/>
<evidence type="ECO:0000313" key="2">
    <source>
        <dbReference type="Proteomes" id="UP000232163"/>
    </source>
</evidence>
<dbReference type="RefSeq" id="WP_099997926.1">
    <property type="nucleotide sequence ID" value="NZ_CP017940.1"/>
</dbReference>